<comment type="similarity">
    <text evidence="1">In the C-terminal section; belongs to the anthranilate synthase component I family.</text>
</comment>
<evidence type="ECO:0000256" key="4">
    <source>
        <dbReference type="ARBA" id="ARBA00022962"/>
    </source>
</evidence>
<gene>
    <name evidence="9" type="ORF">J2S57_001827</name>
</gene>
<evidence type="ECO:0000259" key="7">
    <source>
        <dbReference type="Pfam" id="PF00425"/>
    </source>
</evidence>
<dbReference type="Pfam" id="PF00117">
    <property type="entry name" value="GATase"/>
    <property type="match status" value="1"/>
</dbReference>
<dbReference type="NCBIfam" id="TIGR00566">
    <property type="entry name" value="trpG_papA"/>
    <property type="match status" value="1"/>
</dbReference>
<dbReference type="EC" id="2.6.1.85" evidence="2"/>
<dbReference type="InterPro" id="IPR005801">
    <property type="entry name" value="ADC_synthase"/>
</dbReference>
<keyword evidence="9" id="KW-0032">Aminotransferase</keyword>
<proteinExistence type="inferred from homology"/>
<evidence type="ECO:0000259" key="8">
    <source>
        <dbReference type="Pfam" id="PF04715"/>
    </source>
</evidence>
<evidence type="ECO:0000256" key="2">
    <source>
        <dbReference type="ARBA" id="ARBA00013139"/>
    </source>
</evidence>
<evidence type="ECO:0000256" key="1">
    <source>
        <dbReference type="ARBA" id="ARBA00005970"/>
    </source>
</evidence>
<dbReference type="InterPro" id="IPR006805">
    <property type="entry name" value="Anth_synth_I_N"/>
</dbReference>
<keyword evidence="3 9" id="KW-0808">Transferase</keyword>
<feature type="region of interest" description="Disordered" evidence="5">
    <location>
        <begin position="666"/>
        <end position="690"/>
    </location>
</feature>
<dbReference type="PROSITE" id="PS51273">
    <property type="entry name" value="GATASE_TYPE_1"/>
    <property type="match status" value="1"/>
</dbReference>
<dbReference type="InterPro" id="IPR019999">
    <property type="entry name" value="Anth_synth_I-like"/>
</dbReference>
<dbReference type="EMBL" id="JAUSQZ010000001">
    <property type="protein sequence ID" value="MDP9826078.1"/>
    <property type="molecule type" value="Genomic_DNA"/>
</dbReference>
<keyword evidence="4" id="KW-0315">Glutamine amidotransferase</keyword>
<dbReference type="SUPFAM" id="SSF52317">
    <property type="entry name" value="Class I glutamine amidotransferase-like"/>
    <property type="match status" value="1"/>
</dbReference>
<comment type="caution">
    <text evidence="9">The sequence shown here is derived from an EMBL/GenBank/DDBJ whole genome shotgun (WGS) entry which is preliminary data.</text>
</comment>
<dbReference type="CDD" id="cd01743">
    <property type="entry name" value="GATase1_Anthranilate_Synthase"/>
    <property type="match status" value="1"/>
</dbReference>
<organism evidence="9 10">
    <name type="scientific">Kineosporia succinea</name>
    <dbReference type="NCBI Taxonomy" id="84632"/>
    <lineage>
        <taxon>Bacteria</taxon>
        <taxon>Bacillati</taxon>
        <taxon>Actinomycetota</taxon>
        <taxon>Actinomycetes</taxon>
        <taxon>Kineosporiales</taxon>
        <taxon>Kineosporiaceae</taxon>
        <taxon>Kineosporia</taxon>
    </lineage>
</organism>
<dbReference type="Pfam" id="PF04715">
    <property type="entry name" value="Anth_synt_I_N"/>
    <property type="match status" value="1"/>
</dbReference>
<dbReference type="RefSeq" id="WP_307240519.1">
    <property type="nucleotide sequence ID" value="NZ_JAUSQZ010000001.1"/>
</dbReference>
<dbReference type="InterPro" id="IPR006221">
    <property type="entry name" value="TrpG/PapA_dom"/>
</dbReference>
<feature type="compositionally biased region" description="Basic and acidic residues" evidence="5">
    <location>
        <begin position="681"/>
        <end position="690"/>
    </location>
</feature>
<dbReference type="InterPro" id="IPR005802">
    <property type="entry name" value="ADC_synth_comp_1"/>
</dbReference>
<dbReference type="SUPFAM" id="SSF56322">
    <property type="entry name" value="ADC synthase"/>
    <property type="match status" value="1"/>
</dbReference>
<dbReference type="PANTHER" id="PTHR11236:SF18">
    <property type="entry name" value="AMINODEOXYCHORISMATE SYNTHASE"/>
    <property type="match status" value="1"/>
</dbReference>
<dbReference type="InterPro" id="IPR015890">
    <property type="entry name" value="Chorismate_C"/>
</dbReference>
<dbReference type="PRINTS" id="PR00096">
    <property type="entry name" value="GATASE"/>
</dbReference>
<dbReference type="Pfam" id="PF00425">
    <property type="entry name" value="Chorismate_bind"/>
    <property type="match status" value="1"/>
</dbReference>
<dbReference type="PANTHER" id="PTHR11236">
    <property type="entry name" value="AMINOBENZOATE/ANTHRANILATE SYNTHASE"/>
    <property type="match status" value="1"/>
</dbReference>
<sequence>MTHRRVRTLLVDNYDSYTYNLFQQLAVVNGTEPTVVRNDESDWTTLLERLGGTFDNIVISPGPGRPEHGSDFGLSAAAIGWARSSGTPLLGICLGHQGIAVAYGAHTAPAVRIMHGQLSRVRHHGALLAGIPQDFEVVRYHSLAVPEPLPAGLTATARAEDGTVMALAASDAPLFGVQFHPESILTRHGTRIIENFRELTGVTRVVPEPVAVPLQPVSSRTRLRLTLRTVEGPVDAEALFAALNRGAGAVWLDGEHTGRFSYLACAPGGPLSESLSYRAGSGPSLFDRLNERLASFDLPEPPDIPFDFTGGYVGYFGYECDADPATAGPHRSPHPDAALLFADRLVVIDHEQTCVYLVALDPEAAAPGEDWLRDTAELIETLPALADVPAPAGLTVVAGPVHGRSRYLDDIARVQGYLEQGDTYEVCLTTSFESRSSEAPFTTYRRLRRLNPAPYAAFLELGGISVSSSSPERFLRIDRTGRVSAKPIKGTRPRGSEPGEDLSLAKELENDVKERAENLMIVDLLRNDLGRVCAPGSVVVPHLMRVESFSTVHQLVSTIEGDLAPGRTAVDCVRAAFPGGSMTGAPKVRTMHILQQLEGRARGVYSGAVGYLGVNGTADLSIVIRTLVHDGDRVSVGAGGAITVLSDPEQEWREVRLKADAVLRAIGATSTDESPPTSNDDASRHPDGAN</sequence>
<dbReference type="PRINTS" id="PR00097">
    <property type="entry name" value="ANTSNTHASEII"/>
</dbReference>
<keyword evidence="10" id="KW-1185">Reference proteome</keyword>
<dbReference type="Gene3D" id="3.60.120.10">
    <property type="entry name" value="Anthranilate synthase"/>
    <property type="match status" value="1"/>
</dbReference>
<evidence type="ECO:0000256" key="5">
    <source>
        <dbReference type="SAM" id="MobiDB-lite"/>
    </source>
</evidence>
<dbReference type="NCBIfam" id="TIGR00553">
    <property type="entry name" value="pabB"/>
    <property type="match status" value="1"/>
</dbReference>
<evidence type="ECO:0000313" key="9">
    <source>
        <dbReference type="EMBL" id="MDP9826078.1"/>
    </source>
</evidence>
<feature type="domain" description="Glutamine amidotransferase" evidence="6">
    <location>
        <begin position="9"/>
        <end position="196"/>
    </location>
</feature>
<protein>
    <recommendedName>
        <fullName evidence="2">aminodeoxychorismate synthase</fullName>
        <ecNumber evidence="2">2.6.1.85</ecNumber>
    </recommendedName>
</protein>
<dbReference type="GO" id="GO:0046820">
    <property type="term" value="F:4-amino-4-deoxychorismate synthase activity"/>
    <property type="evidence" value="ECO:0007669"/>
    <property type="project" value="UniProtKB-EC"/>
</dbReference>
<dbReference type="InterPro" id="IPR017926">
    <property type="entry name" value="GATASE"/>
</dbReference>
<evidence type="ECO:0000313" key="10">
    <source>
        <dbReference type="Proteomes" id="UP001235712"/>
    </source>
</evidence>
<feature type="compositionally biased region" description="Polar residues" evidence="5">
    <location>
        <begin position="668"/>
        <end position="680"/>
    </location>
</feature>
<feature type="domain" description="Chorismate-utilising enzyme C-terminal" evidence="7">
    <location>
        <begin position="405"/>
        <end position="658"/>
    </location>
</feature>
<dbReference type="Gene3D" id="3.40.50.880">
    <property type="match status" value="1"/>
</dbReference>
<name>A0ABT9P075_9ACTN</name>
<feature type="domain" description="Anthranilate synthase component I N-terminal" evidence="8">
    <location>
        <begin position="237"/>
        <end position="357"/>
    </location>
</feature>
<evidence type="ECO:0000259" key="6">
    <source>
        <dbReference type="Pfam" id="PF00117"/>
    </source>
</evidence>
<evidence type="ECO:0000256" key="3">
    <source>
        <dbReference type="ARBA" id="ARBA00022679"/>
    </source>
</evidence>
<dbReference type="InterPro" id="IPR029062">
    <property type="entry name" value="Class_I_gatase-like"/>
</dbReference>
<accession>A0ABT9P075</accession>
<reference evidence="9 10" key="1">
    <citation type="submission" date="2023-07" db="EMBL/GenBank/DDBJ databases">
        <title>Sequencing the genomes of 1000 actinobacteria strains.</title>
        <authorList>
            <person name="Klenk H.-P."/>
        </authorList>
    </citation>
    <scope>NUCLEOTIDE SEQUENCE [LARGE SCALE GENOMIC DNA]</scope>
    <source>
        <strain evidence="9 10">DSM 44388</strain>
    </source>
</reference>
<dbReference type="PRINTS" id="PR00099">
    <property type="entry name" value="CPSGATASE"/>
</dbReference>
<dbReference type="Proteomes" id="UP001235712">
    <property type="component" value="Unassembled WGS sequence"/>
</dbReference>